<proteinExistence type="predicted"/>
<accession>A0A0E9QEG2</accession>
<organism evidence="1">
    <name type="scientific">Anguilla anguilla</name>
    <name type="common">European freshwater eel</name>
    <name type="synonym">Muraena anguilla</name>
    <dbReference type="NCBI Taxonomy" id="7936"/>
    <lineage>
        <taxon>Eukaryota</taxon>
        <taxon>Metazoa</taxon>
        <taxon>Chordata</taxon>
        <taxon>Craniata</taxon>
        <taxon>Vertebrata</taxon>
        <taxon>Euteleostomi</taxon>
        <taxon>Actinopterygii</taxon>
        <taxon>Neopterygii</taxon>
        <taxon>Teleostei</taxon>
        <taxon>Anguilliformes</taxon>
        <taxon>Anguillidae</taxon>
        <taxon>Anguilla</taxon>
    </lineage>
</organism>
<name>A0A0E9QEG2_ANGAN</name>
<dbReference type="EMBL" id="GBXM01094074">
    <property type="protein sequence ID" value="JAH14503.1"/>
    <property type="molecule type" value="Transcribed_RNA"/>
</dbReference>
<reference evidence="1" key="2">
    <citation type="journal article" date="2015" name="Fish Shellfish Immunol.">
        <title>Early steps in the European eel (Anguilla anguilla)-Vibrio vulnificus interaction in the gills: Role of the RtxA13 toxin.</title>
        <authorList>
            <person name="Callol A."/>
            <person name="Pajuelo D."/>
            <person name="Ebbesson L."/>
            <person name="Teles M."/>
            <person name="MacKenzie S."/>
            <person name="Amaro C."/>
        </authorList>
    </citation>
    <scope>NUCLEOTIDE SEQUENCE</scope>
</reference>
<dbReference type="AlphaFoldDB" id="A0A0E9QEG2"/>
<evidence type="ECO:0000313" key="1">
    <source>
        <dbReference type="EMBL" id="JAH14503.1"/>
    </source>
</evidence>
<sequence length="40" mass="5046">MHWLIGRNTPWTVHWYIAGPQKFIKKYKNENLQVSRYYMF</sequence>
<reference evidence="1" key="1">
    <citation type="submission" date="2014-11" db="EMBL/GenBank/DDBJ databases">
        <authorList>
            <person name="Amaro Gonzalez C."/>
        </authorList>
    </citation>
    <scope>NUCLEOTIDE SEQUENCE</scope>
</reference>
<protein>
    <submittedName>
        <fullName evidence="1">Uncharacterized protein</fullName>
    </submittedName>
</protein>